<dbReference type="SUPFAM" id="SSF81383">
    <property type="entry name" value="F-box domain"/>
    <property type="match status" value="1"/>
</dbReference>
<reference evidence="2" key="2">
    <citation type="submission" date="2018-03" db="EMBL/GenBank/DDBJ databases">
        <title>The Triticum urartu genome reveals the dynamic nature of wheat genome evolution.</title>
        <authorList>
            <person name="Ling H."/>
            <person name="Ma B."/>
            <person name="Shi X."/>
            <person name="Liu H."/>
            <person name="Dong L."/>
            <person name="Sun H."/>
            <person name="Cao Y."/>
            <person name="Gao Q."/>
            <person name="Zheng S."/>
            <person name="Li Y."/>
            <person name="Yu Y."/>
            <person name="Du H."/>
            <person name="Qi M."/>
            <person name="Li Y."/>
            <person name="Yu H."/>
            <person name="Cui Y."/>
            <person name="Wang N."/>
            <person name="Chen C."/>
            <person name="Wu H."/>
            <person name="Zhao Y."/>
            <person name="Zhang J."/>
            <person name="Li Y."/>
            <person name="Zhou W."/>
            <person name="Zhang B."/>
            <person name="Hu W."/>
            <person name="Eijk M."/>
            <person name="Tang J."/>
            <person name="Witsenboer H."/>
            <person name="Zhao S."/>
            <person name="Li Z."/>
            <person name="Zhang A."/>
            <person name="Wang D."/>
            <person name="Liang C."/>
        </authorList>
    </citation>
    <scope>NUCLEOTIDE SEQUENCE [LARGE SCALE GENOMIC DNA]</scope>
    <source>
        <strain evidence="2">cv. G1812</strain>
    </source>
</reference>
<feature type="compositionally biased region" description="Low complexity" evidence="1">
    <location>
        <begin position="18"/>
        <end position="34"/>
    </location>
</feature>
<name>A0A8R7UIN2_TRIUA</name>
<proteinExistence type="predicted"/>
<evidence type="ECO:0000313" key="2">
    <source>
        <dbReference type="EnsemblPlants" id="TuG1812G0500003839.01.T01"/>
    </source>
</evidence>
<protein>
    <recommendedName>
        <fullName evidence="4">F-box domain-containing protein</fullName>
    </recommendedName>
</protein>
<dbReference type="PANTHER" id="PTHR32141:SF65">
    <property type="entry name" value="F-BOX DOMAIN-CONTAINING PROTEIN"/>
    <property type="match status" value="1"/>
</dbReference>
<dbReference type="InterPro" id="IPR055302">
    <property type="entry name" value="F-box_dom-containing"/>
</dbReference>
<reference evidence="3" key="1">
    <citation type="journal article" date="2013" name="Nature">
        <title>Draft genome of the wheat A-genome progenitor Triticum urartu.</title>
        <authorList>
            <person name="Ling H.Q."/>
            <person name="Zhao S."/>
            <person name="Liu D."/>
            <person name="Wang J."/>
            <person name="Sun H."/>
            <person name="Zhang C."/>
            <person name="Fan H."/>
            <person name="Li D."/>
            <person name="Dong L."/>
            <person name="Tao Y."/>
            <person name="Gao C."/>
            <person name="Wu H."/>
            <person name="Li Y."/>
            <person name="Cui Y."/>
            <person name="Guo X."/>
            <person name="Zheng S."/>
            <person name="Wang B."/>
            <person name="Yu K."/>
            <person name="Liang Q."/>
            <person name="Yang W."/>
            <person name="Lou X."/>
            <person name="Chen J."/>
            <person name="Feng M."/>
            <person name="Jian J."/>
            <person name="Zhang X."/>
            <person name="Luo G."/>
            <person name="Jiang Y."/>
            <person name="Liu J."/>
            <person name="Wang Z."/>
            <person name="Sha Y."/>
            <person name="Zhang B."/>
            <person name="Wu H."/>
            <person name="Tang D."/>
            <person name="Shen Q."/>
            <person name="Xue P."/>
            <person name="Zou S."/>
            <person name="Wang X."/>
            <person name="Liu X."/>
            <person name="Wang F."/>
            <person name="Yang Y."/>
            <person name="An X."/>
            <person name="Dong Z."/>
            <person name="Zhang K."/>
            <person name="Zhang X."/>
            <person name="Luo M.C."/>
            <person name="Dvorak J."/>
            <person name="Tong Y."/>
            <person name="Wang J."/>
            <person name="Yang H."/>
            <person name="Li Z."/>
            <person name="Wang D."/>
            <person name="Zhang A."/>
            <person name="Wang J."/>
        </authorList>
    </citation>
    <scope>NUCLEOTIDE SEQUENCE</scope>
    <source>
        <strain evidence="3">cv. G1812</strain>
    </source>
</reference>
<keyword evidence="3" id="KW-1185">Reference proteome</keyword>
<dbReference type="Proteomes" id="UP000015106">
    <property type="component" value="Chromosome 5"/>
</dbReference>
<evidence type="ECO:0000256" key="1">
    <source>
        <dbReference type="SAM" id="MobiDB-lite"/>
    </source>
</evidence>
<dbReference type="InterPro" id="IPR036047">
    <property type="entry name" value="F-box-like_dom_sf"/>
</dbReference>
<accession>A0A8R7UIN2</accession>
<dbReference type="AlphaFoldDB" id="A0A8R7UIN2"/>
<sequence>MDDAAAVAFEKRRREEPPAAGAEAMDDVAAASSSQKRRRDEPESEEPPARRDGGSGEDAGLDLISELPVELHGVILSRLPSTKGAARTAILSSQWRDTWRSTPLDLAGQERNRQGRLWGRITAVSEILAVHRGPVRHLTLETIRLGRDRYAKFDGWFRSPVLDGLEELQF</sequence>
<evidence type="ECO:0008006" key="4">
    <source>
        <dbReference type="Google" id="ProtNLM"/>
    </source>
</evidence>
<dbReference type="EnsemblPlants" id="TuG1812G0500003839.01.T01">
    <property type="protein sequence ID" value="TuG1812G0500003839.01.T01"/>
    <property type="gene ID" value="TuG1812G0500003839.01"/>
</dbReference>
<evidence type="ECO:0000313" key="3">
    <source>
        <dbReference type="Proteomes" id="UP000015106"/>
    </source>
</evidence>
<reference evidence="2" key="3">
    <citation type="submission" date="2022-06" db="UniProtKB">
        <authorList>
            <consortium name="EnsemblPlants"/>
        </authorList>
    </citation>
    <scope>IDENTIFICATION</scope>
</reference>
<organism evidence="2 3">
    <name type="scientific">Triticum urartu</name>
    <name type="common">Red wild einkorn</name>
    <name type="synonym">Crithodium urartu</name>
    <dbReference type="NCBI Taxonomy" id="4572"/>
    <lineage>
        <taxon>Eukaryota</taxon>
        <taxon>Viridiplantae</taxon>
        <taxon>Streptophyta</taxon>
        <taxon>Embryophyta</taxon>
        <taxon>Tracheophyta</taxon>
        <taxon>Spermatophyta</taxon>
        <taxon>Magnoliopsida</taxon>
        <taxon>Liliopsida</taxon>
        <taxon>Poales</taxon>
        <taxon>Poaceae</taxon>
        <taxon>BOP clade</taxon>
        <taxon>Pooideae</taxon>
        <taxon>Triticodae</taxon>
        <taxon>Triticeae</taxon>
        <taxon>Triticinae</taxon>
        <taxon>Triticum</taxon>
    </lineage>
</organism>
<feature type="region of interest" description="Disordered" evidence="1">
    <location>
        <begin position="1"/>
        <end position="59"/>
    </location>
</feature>
<dbReference type="Gramene" id="TuG1812G0500003839.01.T01">
    <property type="protein sequence ID" value="TuG1812G0500003839.01.T01"/>
    <property type="gene ID" value="TuG1812G0500003839.01"/>
</dbReference>
<dbReference type="PANTHER" id="PTHR32141">
    <property type="match status" value="1"/>
</dbReference>